<dbReference type="EMBL" id="KN824969">
    <property type="protein sequence ID" value="KIK96771.1"/>
    <property type="molecule type" value="Genomic_DNA"/>
</dbReference>
<keyword evidence="1" id="KW-1133">Transmembrane helix</keyword>
<dbReference type="STRING" id="930991.A0A0D0E0E1"/>
<gene>
    <name evidence="2" type="ORF">PAXRUDRAFT_137755</name>
</gene>
<proteinExistence type="predicted"/>
<evidence type="ECO:0000256" key="1">
    <source>
        <dbReference type="SAM" id="Phobius"/>
    </source>
</evidence>
<dbReference type="InterPro" id="IPR012337">
    <property type="entry name" value="RNaseH-like_sf"/>
</dbReference>
<keyword evidence="3" id="KW-1185">Reference proteome</keyword>
<keyword evidence="1" id="KW-0812">Transmembrane</keyword>
<organism evidence="2 3">
    <name type="scientific">Paxillus rubicundulus Ve08.2h10</name>
    <dbReference type="NCBI Taxonomy" id="930991"/>
    <lineage>
        <taxon>Eukaryota</taxon>
        <taxon>Fungi</taxon>
        <taxon>Dikarya</taxon>
        <taxon>Basidiomycota</taxon>
        <taxon>Agaricomycotina</taxon>
        <taxon>Agaricomycetes</taxon>
        <taxon>Agaricomycetidae</taxon>
        <taxon>Boletales</taxon>
        <taxon>Paxilineae</taxon>
        <taxon>Paxillaceae</taxon>
        <taxon>Paxillus</taxon>
    </lineage>
</organism>
<protein>
    <submittedName>
        <fullName evidence="2">Uncharacterized protein</fullName>
    </submittedName>
</protein>
<reference evidence="3" key="2">
    <citation type="submission" date="2015-01" db="EMBL/GenBank/DDBJ databases">
        <title>Evolutionary Origins and Diversification of the Mycorrhizal Mutualists.</title>
        <authorList>
            <consortium name="DOE Joint Genome Institute"/>
            <consortium name="Mycorrhizal Genomics Consortium"/>
            <person name="Kohler A."/>
            <person name="Kuo A."/>
            <person name="Nagy L.G."/>
            <person name="Floudas D."/>
            <person name="Copeland A."/>
            <person name="Barry K.W."/>
            <person name="Cichocki N."/>
            <person name="Veneault-Fourrey C."/>
            <person name="LaButti K."/>
            <person name="Lindquist E.A."/>
            <person name="Lipzen A."/>
            <person name="Lundell T."/>
            <person name="Morin E."/>
            <person name="Murat C."/>
            <person name="Riley R."/>
            <person name="Ohm R."/>
            <person name="Sun H."/>
            <person name="Tunlid A."/>
            <person name="Henrissat B."/>
            <person name="Grigoriev I.V."/>
            <person name="Hibbett D.S."/>
            <person name="Martin F."/>
        </authorList>
    </citation>
    <scope>NUCLEOTIDE SEQUENCE [LARGE SCALE GENOMIC DNA]</scope>
    <source>
        <strain evidence="3">Ve08.2h10</strain>
    </source>
</reference>
<evidence type="ECO:0000313" key="2">
    <source>
        <dbReference type="EMBL" id="KIK96771.1"/>
    </source>
</evidence>
<feature type="transmembrane region" description="Helical" evidence="1">
    <location>
        <begin position="25"/>
        <end position="50"/>
    </location>
</feature>
<reference evidence="2 3" key="1">
    <citation type="submission" date="2014-04" db="EMBL/GenBank/DDBJ databases">
        <authorList>
            <consortium name="DOE Joint Genome Institute"/>
            <person name="Kuo A."/>
            <person name="Kohler A."/>
            <person name="Jargeat P."/>
            <person name="Nagy L.G."/>
            <person name="Floudas D."/>
            <person name="Copeland A."/>
            <person name="Barry K.W."/>
            <person name="Cichocki N."/>
            <person name="Veneault-Fourrey C."/>
            <person name="LaButti K."/>
            <person name="Lindquist E.A."/>
            <person name="Lipzen A."/>
            <person name="Lundell T."/>
            <person name="Morin E."/>
            <person name="Murat C."/>
            <person name="Sun H."/>
            <person name="Tunlid A."/>
            <person name="Henrissat B."/>
            <person name="Grigoriev I.V."/>
            <person name="Hibbett D.S."/>
            <person name="Martin F."/>
            <person name="Nordberg H.P."/>
            <person name="Cantor M.N."/>
            <person name="Hua S.X."/>
        </authorList>
    </citation>
    <scope>NUCLEOTIDE SEQUENCE [LARGE SCALE GENOMIC DNA]</scope>
    <source>
        <strain evidence="2 3">Ve08.2h10</strain>
    </source>
</reference>
<name>A0A0D0E0E1_9AGAM</name>
<accession>A0A0D0E0E1</accession>
<dbReference type="OrthoDB" id="2423954at2759"/>
<dbReference type="Proteomes" id="UP000054538">
    <property type="component" value="Unassembled WGS sequence"/>
</dbReference>
<sequence length="186" mass="21329">MEVVKWFNNHSHALRMLHEVQQEKFGATLALILPVLMCWMSHHFSVMWLLDLELAFKKLMLSAAGDRTVVQVINILQKIRLKKYFIKYHLEPLVIAVNVTRSDSGCLDVVLGALANLYQTFMDPTLDQQVCAAVHASLEKCWAKADQPIFILVTVFNPYIQTSCFAISSPLQHFNHIWNLVQMAYV</sequence>
<dbReference type="SUPFAM" id="SSF53098">
    <property type="entry name" value="Ribonuclease H-like"/>
    <property type="match status" value="1"/>
</dbReference>
<evidence type="ECO:0000313" key="3">
    <source>
        <dbReference type="Proteomes" id="UP000054538"/>
    </source>
</evidence>
<dbReference type="HOGENOM" id="CLU_1533067_0_0_1"/>
<dbReference type="AlphaFoldDB" id="A0A0D0E0E1"/>
<dbReference type="InParanoid" id="A0A0D0E0E1"/>
<keyword evidence="1" id="KW-0472">Membrane</keyword>